<comment type="caution">
    <text evidence="9">The sequence shown here is derived from an EMBL/GenBank/DDBJ whole genome shotgun (WGS) entry which is preliminary data.</text>
</comment>
<name>A0A1F7UJW1_9BACT</name>
<dbReference type="SUPFAM" id="SSF75304">
    <property type="entry name" value="Amidase signature (AS) enzymes"/>
    <property type="match status" value="1"/>
</dbReference>
<comment type="catalytic activity">
    <reaction evidence="6 7">
        <text>L-glutamyl-tRNA(Gln) + L-glutamine + ATP + H2O = L-glutaminyl-tRNA(Gln) + L-glutamate + ADP + phosphate + H(+)</text>
        <dbReference type="Rhea" id="RHEA:17521"/>
        <dbReference type="Rhea" id="RHEA-COMP:9681"/>
        <dbReference type="Rhea" id="RHEA-COMP:9684"/>
        <dbReference type="ChEBI" id="CHEBI:15377"/>
        <dbReference type="ChEBI" id="CHEBI:15378"/>
        <dbReference type="ChEBI" id="CHEBI:29985"/>
        <dbReference type="ChEBI" id="CHEBI:30616"/>
        <dbReference type="ChEBI" id="CHEBI:43474"/>
        <dbReference type="ChEBI" id="CHEBI:58359"/>
        <dbReference type="ChEBI" id="CHEBI:78520"/>
        <dbReference type="ChEBI" id="CHEBI:78521"/>
        <dbReference type="ChEBI" id="CHEBI:456216"/>
        <dbReference type="EC" id="6.3.5.7"/>
    </reaction>
</comment>
<protein>
    <recommendedName>
        <fullName evidence="7">Glutamyl-tRNA(Gln) amidotransferase subunit A</fullName>
        <shortName evidence="7">Glu-ADT subunit A</shortName>
        <ecNumber evidence="7">6.3.5.7</ecNumber>
    </recommendedName>
</protein>
<dbReference type="Proteomes" id="UP000176604">
    <property type="component" value="Unassembled WGS sequence"/>
</dbReference>
<feature type="active site" description="Charge relay system" evidence="7">
    <location>
        <position position="152"/>
    </location>
</feature>
<dbReference type="AlphaFoldDB" id="A0A1F7UJW1"/>
<keyword evidence="2 7" id="KW-0436">Ligase</keyword>
<gene>
    <name evidence="7" type="primary">gatA</name>
    <name evidence="9" type="ORF">A3J43_03520</name>
</gene>
<evidence type="ECO:0000256" key="3">
    <source>
        <dbReference type="ARBA" id="ARBA00022741"/>
    </source>
</evidence>
<dbReference type="NCBIfam" id="TIGR00132">
    <property type="entry name" value="gatA"/>
    <property type="match status" value="1"/>
</dbReference>
<sequence>MEVKNLTVRKIHEGLAKKEFSSVELTDAYLARIKKMNPSLNAFLTVTEDEALKEAQAADETNEARNAPLAGVPAAVKDVIATKGIRTTAGSKILERYTPPYDATVIEKLKKEGYVLLGKTNCDEFAMGGSNENSAFGAVKNPWDLSRVPGGSSGGSAAAVAAGLAPYALGSDTGGSIRQPASLCGVVGLRTTYGSVSRYGLIAMASSLDQIGVFSRTVDDAETVFNVIRGHDPRDATSIGSPPQKGETKRGCEDLKIGIPIEYVGKDWNAEGIEEGVKARVREAIAALEKQGAAVTMISLPHAPYALATYYILAPSEVSSNLARYDGIRYGGIEEIQSSAFVRDKSKRDVPHQSALIEWYEEMRARGLGAEAKRRTMIGTYALSSGYYDAYYKKAQQMRTLLRQDFENAFKEVDLIACPTSPTVAFKIGAKANDPLSMYLADIFTVAVNIAGLPGISLPCGFAPAPDTQQGSLPSKGENKREGVPLPVGLQFIAPAFKESALFSVGKFYQSVTDHHLETPPALSSSSYEVTSS</sequence>
<evidence type="ECO:0000256" key="5">
    <source>
        <dbReference type="ARBA" id="ARBA00022917"/>
    </source>
</evidence>
<dbReference type="InterPro" id="IPR036928">
    <property type="entry name" value="AS_sf"/>
</dbReference>
<dbReference type="GO" id="GO:0006412">
    <property type="term" value="P:translation"/>
    <property type="evidence" value="ECO:0007669"/>
    <property type="project" value="UniProtKB-UniRule"/>
</dbReference>
<comment type="function">
    <text evidence="7">Allows the formation of correctly charged Gln-tRNA(Gln) through the transamidation of misacylated Glu-tRNA(Gln) in organisms which lack glutaminyl-tRNA synthetase. The reaction takes place in the presence of glutamine and ATP through an activated gamma-phospho-Glu-tRNA(Gln).</text>
</comment>
<dbReference type="GO" id="GO:0030956">
    <property type="term" value="C:glutamyl-tRNA(Gln) amidotransferase complex"/>
    <property type="evidence" value="ECO:0007669"/>
    <property type="project" value="InterPro"/>
</dbReference>
<dbReference type="Pfam" id="PF01425">
    <property type="entry name" value="Amidase"/>
    <property type="match status" value="1"/>
</dbReference>
<evidence type="ECO:0000256" key="6">
    <source>
        <dbReference type="ARBA" id="ARBA00047407"/>
    </source>
</evidence>
<dbReference type="InterPro" id="IPR000120">
    <property type="entry name" value="Amidase"/>
</dbReference>
<comment type="subunit">
    <text evidence="7">Heterotrimer of A, B and C subunits.</text>
</comment>
<dbReference type="GO" id="GO:0050567">
    <property type="term" value="F:glutaminyl-tRNA synthase (glutamine-hydrolyzing) activity"/>
    <property type="evidence" value="ECO:0007669"/>
    <property type="project" value="UniProtKB-UniRule"/>
</dbReference>
<dbReference type="PANTHER" id="PTHR11895">
    <property type="entry name" value="TRANSAMIDASE"/>
    <property type="match status" value="1"/>
</dbReference>
<dbReference type="EC" id="6.3.5.7" evidence="7"/>
<evidence type="ECO:0000256" key="2">
    <source>
        <dbReference type="ARBA" id="ARBA00022598"/>
    </source>
</evidence>
<evidence type="ECO:0000256" key="1">
    <source>
        <dbReference type="ARBA" id="ARBA00008069"/>
    </source>
</evidence>
<proteinExistence type="inferred from homology"/>
<evidence type="ECO:0000256" key="7">
    <source>
        <dbReference type="HAMAP-Rule" id="MF_00120"/>
    </source>
</evidence>
<comment type="similarity">
    <text evidence="1 7">Belongs to the amidase family. GatA subfamily.</text>
</comment>
<dbReference type="Gene3D" id="3.90.1300.10">
    <property type="entry name" value="Amidase signature (AS) domain"/>
    <property type="match status" value="1"/>
</dbReference>
<evidence type="ECO:0000313" key="10">
    <source>
        <dbReference type="Proteomes" id="UP000176604"/>
    </source>
</evidence>
<evidence type="ECO:0000256" key="4">
    <source>
        <dbReference type="ARBA" id="ARBA00022840"/>
    </source>
</evidence>
<reference evidence="9 10" key="1">
    <citation type="journal article" date="2016" name="Nat. Commun.">
        <title>Thousands of microbial genomes shed light on interconnected biogeochemical processes in an aquifer system.</title>
        <authorList>
            <person name="Anantharaman K."/>
            <person name="Brown C.T."/>
            <person name="Hug L.A."/>
            <person name="Sharon I."/>
            <person name="Castelle C.J."/>
            <person name="Probst A.J."/>
            <person name="Thomas B.C."/>
            <person name="Singh A."/>
            <person name="Wilkins M.J."/>
            <person name="Karaoz U."/>
            <person name="Brodie E.L."/>
            <person name="Williams K.H."/>
            <person name="Hubbard S.S."/>
            <person name="Banfield J.F."/>
        </authorList>
    </citation>
    <scope>NUCLEOTIDE SEQUENCE [LARGE SCALE GENOMIC DNA]</scope>
</reference>
<dbReference type="PANTHER" id="PTHR11895:SF151">
    <property type="entry name" value="GLUTAMYL-TRNA(GLN) AMIDOTRANSFERASE SUBUNIT A"/>
    <property type="match status" value="1"/>
</dbReference>
<feature type="active site" description="Charge relay system" evidence="7">
    <location>
        <position position="77"/>
    </location>
</feature>
<dbReference type="InterPro" id="IPR023631">
    <property type="entry name" value="Amidase_dom"/>
</dbReference>
<dbReference type="PROSITE" id="PS00571">
    <property type="entry name" value="AMIDASES"/>
    <property type="match status" value="1"/>
</dbReference>
<keyword evidence="4 7" id="KW-0067">ATP-binding</keyword>
<organism evidence="9 10">
    <name type="scientific">Candidatus Uhrbacteria bacterium RIFCSPHIGHO2_12_FULL_54_23</name>
    <dbReference type="NCBI Taxonomy" id="1802397"/>
    <lineage>
        <taxon>Bacteria</taxon>
        <taxon>Candidatus Uhriibacteriota</taxon>
    </lineage>
</organism>
<dbReference type="InterPro" id="IPR020556">
    <property type="entry name" value="Amidase_CS"/>
</dbReference>
<dbReference type="GO" id="GO:0005524">
    <property type="term" value="F:ATP binding"/>
    <property type="evidence" value="ECO:0007669"/>
    <property type="project" value="UniProtKB-KW"/>
</dbReference>
<dbReference type="EMBL" id="MGEF01000044">
    <property type="protein sequence ID" value="OGL78004.1"/>
    <property type="molecule type" value="Genomic_DNA"/>
</dbReference>
<evidence type="ECO:0000259" key="8">
    <source>
        <dbReference type="Pfam" id="PF01425"/>
    </source>
</evidence>
<dbReference type="HAMAP" id="MF_00120">
    <property type="entry name" value="GatA"/>
    <property type="match status" value="1"/>
</dbReference>
<feature type="domain" description="Amidase" evidence="8">
    <location>
        <begin position="24"/>
        <end position="502"/>
    </location>
</feature>
<dbReference type="InterPro" id="IPR004412">
    <property type="entry name" value="GatA"/>
</dbReference>
<accession>A0A1F7UJW1</accession>
<evidence type="ECO:0000313" key="9">
    <source>
        <dbReference type="EMBL" id="OGL78004.1"/>
    </source>
</evidence>
<keyword evidence="3 7" id="KW-0547">Nucleotide-binding</keyword>
<dbReference type="STRING" id="1802397.A3J43_03520"/>
<keyword evidence="5 7" id="KW-0648">Protein biosynthesis</keyword>
<feature type="active site" description="Acyl-ester intermediate" evidence="7">
    <location>
        <position position="176"/>
    </location>
</feature>